<dbReference type="GO" id="GO:0006353">
    <property type="term" value="P:DNA-templated transcription termination"/>
    <property type="evidence" value="ECO:0007669"/>
    <property type="project" value="UniProtKB-KW"/>
</dbReference>
<organism evidence="4 5">
    <name type="scientific">Hibiscus syriacus</name>
    <name type="common">Rose of Sharon</name>
    <dbReference type="NCBI Taxonomy" id="106335"/>
    <lineage>
        <taxon>Eukaryota</taxon>
        <taxon>Viridiplantae</taxon>
        <taxon>Streptophyta</taxon>
        <taxon>Embryophyta</taxon>
        <taxon>Tracheophyta</taxon>
        <taxon>Spermatophyta</taxon>
        <taxon>Magnoliopsida</taxon>
        <taxon>eudicotyledons</taxon>
        <taxon>Gunneridae</taxon>
        <taxon>Pentapetalae</taxon>
        <taxon>rosids</taxon>
        <taxon>malvids</taxon>
        <taxon>Malvales</taxon>
        <taxon>Malvaceae</taxon>
        <taxon>Malvoideae</taxon>
        <taxon>Hibiscus</taxon>
    </lineage>
</organism>
<reference evidence="4" key="1">
    <citation type="submission" date="2019-09" db="EMBL/GenBank/DDBJ databases">
        <title>Draft genome information of white flower Hibiscus syriacus.</title>
        <authorList>
            <person name="Kim Y.-M."/>
        </authorList>
    </citation>
    <scope>NUCLEOTIDE SEQUENCE [LARGE SCALE GENOMIC DNA]</scope>
    <source>
        <strain evidence="4">YM2019G1</strain>
    </source>
</reference>
<dbReference type="InterPro" id="IPR003690">
    <property type="entry name" value="MTERF"/>
</dbReference>
<keyword evidence="5" id="KW-1185">Reference proteome</keyword>
<dbReference type="PANTHER" id="PTHR37744">
    <property type="entry name" value="STAR LIPID TRANSFER-LIKE PROTEIN"/>
    <property type="match status" value="1"/>
</dbReference>
<evidence type="ECO:0000256" key="1">
    <source>
        <dbReference type="ARBA" id="ARBA00007692"/>
    </source>
</evidence>
<evidence type="ECO:0000256" key="2">
    <source>
        <dbReference type="ARBA" id="ARBA00022472"/>
    </source>
</evidence>
<protein>
    <submittedName>
        <fullName evidence="4">Uncharacterized protein</fullName>
    </submittedName>
</protein>
<dbReference type="InterPro" id="IPR038538">
    <property type="entry name" value="MTERF_sf"/>
</dbReference>
<proteinExistence type="inferred from homology"/>
<accession>A0A6A2YBJ6</accession>
<dbReference type="Proteomes" id="UP000436088">
    <property type="component" value="Unassembled WGS sequence"/>
</dbReference>
<keyword evidence="2" id="KW-0806">Transcription termination</keyword>
<dbReference type="EMBL" id="VEPZ02001452">
    <property type="protein sequence ID" value="KAE8672149.1"/>
    <property type="molecule type" value="Genomic_DNA"/>
</dbReference>
<evidence type="ECO:0000313" key="4">
    <source>
        <dbReference type="EMBL" id="KAE8672149.1"/>
    </source>
</evidence>
<dbReference type="PANTHER" id="PTHR37744:SF1">
    <property type="entry name" value="STAR LIPID TRANSFER-LIKE PROTEIN"/>
    <property type="match status" value="1"/>
</dbReference>
<comment type="similarity">
    <text evidence="1">Belongs to the mTERF family.</text>
</comment>
<dbReference type="SMART" id="SM00733">
    <property type="entry name" value="Mterf"/>
    <property type="match status" value="2"/>
</dbReference>
<gene>
    <name evidence="4" type="ORF">F3Y22_tig00111851pilonHSYRG00100</name>
</gene>
<name>A0A6A2YBJ6_HIBSY</name>
<keyword evidence="2" id="KW-0804">Transcription</keyword>
<dbReference type="Pfam" id="PF02536">
    <property type="entry name" value="mTERF"/>
    <property type="match status" value="1"/>
</dbReference>
<comment type="caution">
    <text evidence="4">The sequence shown here is derived from an EMBL/GenBank/DDBJ whole genome shotgun (WGS) entry which is preliminary data.</text>
</comment>
<evidence type="ECO:0000256" key="3">
    <source>
        <dbReference type="ARBA" id="ARBA00022946"/>
    </source>
</evidence>
<keyword evidence="2" id="KW-0805">Transcription regulation</keyword>
<sequence>MVQTTPKVLNQSPETIERNVNFLRYEMGVSLDYLDIFPAFLCFHLEKRIKPRYRCHKWLMENGLCTRSYSIASIVATGEKSFVARLSHIHPDAPKYWLESFSYQEPVFPNQASNWSNSKAGLEEETQLMEAESGGDTGKTRIATYWYWAVTSATQFGWAVSSCREGYSGDHRLMPVKAFGVASLFLGASATVSIAFLKASGIHNVEDLMDVGASIRTGLGIRPRAGDK</sequence>
<evidence type="ECO:0000313" key="5">
    <source>
        <dbReference type="Proteomes" id="UP000436088"/>
    </source>
</evidence>
<dbReference type="GO" id="GO:0003676">
    <property type="term" value="F:nucleic acid binding"/>
    <property type="evidence" value="ECO:0007669"/>
    <property type="project" value="InterPro"/>
</dbReference>
<keyword evidence="3" id="KW-0809">Transit peptide</keyword>
<dbReference type="Gene3D" id="1.25.70.10">
    <property type="entry name" value="Transcription termination factor 3, mitochondrial"/>
    <property type="match status" value="1"/>
</dbReference>
<dbReference type="AlphaFoldDB" id="A0A6A2YBJ6"/>